<dbReference type="SUPFAM" id="SSF52518">
    <property type="entry name" value="Thiamin diphosphate-binding fold (THDP-binding)"/>
    <property type="match status" value="2"/>
</dbReference>
<evidence type="ECO:0000259" key="15">
    <source>
        <dbReference type="Pfam" id="PF02776"/>
    </source>
</evidence>
<feature type="binding site" evidence="11">
    <location>
        <position position="478"/>
    </location>
    <ligand>
        <name>Mg(2+)</name>
        <dbReference type="ChEBI" id="CHEBI:18420"/>
    </ligand>
</feature>
<keyword evidence="6 11" id="KW-0479">Metal-binding</keyword>
<dbReference type="InterPro" id="IPR047214">
    <property type="entry name" value="TPP_PDC_IPDC"/>
</dbReference>
<evidence type="ECO:0000256" key="10">
    <source>
        <dbReference type="ARBA" id="ARBA00023239"/>
    </source>
</evidence>
<dbReference type="InterPro" id="IPR047213">
    <property type="entry name" value="TPP_PYR_PDC_IPDC-like"/>
</dbReference>
<dbReference type="InterPro" id="IPR012000">
    <property type="entry name" value="Thiamin_PyroP_enz_cen_dom"/>
</dbReference>
<dbReference type="HOGENOM" id="CLU_013748_0_2_9"/>
<dbReference type="InterPro" id="IPR029035">
    <property type="entry name" value="DHS-like_NAD/FAD-binding_dom"/>
</dbReference>
<feature type="domain" description="Thiamine pyrophosphate enzyme TPP-binding" evidence="14">
    <location>
        <begin position="410"/>
        <end position="536"/>
    </location>
</feature>
<proteinExistence type="inferred from homology"/>
<dbReference type="GO" id="GO:0030976">
    <property type="term" value="F:thiamine pyrophosphate binding"/>
    <property type="evidence" value="ECO:0007669"/>
    <property type="project" value="InterPro"/>
</dbReference>
<dbReference type="CDD" id="cd07038">
    <property type="entry name" value="TPP_PYR_PDC_IPDC_like"/>
    <property type="match status" value="1"/>
</dbReference>
<evidence type="ECO:0000256" key="12">
    <source>
        <dbReference type="RuleBase" id="RU362132"/>
    </source>
</evidence>
<name>I0BMS9_9BACL</name>
<gene>
    <name evidence="16" type="ORF">B2K_23825</name>
</gene>
<evidence type="ECO:0000256" key="5">
    <source>
        <dbReference type="ARBA" id="ARBA00020054"/>
    </source>
</evidence>
<feature type="domain" description="Thiamine pyrophosphate enzyme N-terminal TPP-binding" evidence="15">
    <location>
        <begin position="22"/>
        <end position="127"/>
    </location>
</feature>
<feature type="binding site" evidence="11">
    <location>
        <position position="451"/>
    </location>
    <ligand>
        <name>Mg(2+)</name>
        <dbReference type="ChEBI" id="CHEBI:18420"/>
    </ligand>
</feature>
<comment type="function">
    <text evidence="3">Decarboxylates branched-chain and aromatic alpha-keto acids to aldehydes.</text>
</comment>
<dbReference type="InterPro" id="IPR012001">
    <property type="entry name" value="Thiamin_PyroP_enz_TPP-bd_dom"/>
</dbReference>
<evidence type="ECO:0000313" key="16">
    <source>
        <dbReference type="EMBL" id="AFH63676.2"/>
    </source>
</evidence>
<keyword evidence="7" id="KW-0210">Decarboxylase</keyword>
<dbReference type="InterPro" id="IPR000399">
    <property type="entry name" value="TPP-bd_CS"/>
</dbReference>
<dbReference type="GO" id="GO:0000287">
    <property type="term" value="F:magnesium ion binding"/>
    <property type="evidence" value="ECO:0007669"/>
    <property type="project" value="InterPro"/>
</dbReference>
<dbReference type="PIRSF" id="PIRSF036565">
    <property type="entry name" value="Pyruvt_ip_decrb"/>
    <property type="match status" value="1"/>
</dbReference>
<dbReference type="GO" id="GO:0005829">
    <property type="term" value="C:cytosol"/>
    <property type="evidence" value="ECO:0007669"/>
    <property type="project" value="TreeGrafter"/>
</dbReference>
<dbReference type="Proteomes" id="UP000007392">
    <property type="component" value="Chromosome"/>
</dbReference>
<evidence type="ECO:0000256" key="7">
    <source>
        <dbReference type="ARBA" id="ARBA00022793"/>
    </source>
</evidence>
<dbReference type="KEGG" id="pmw:B2K_23825"/>
<evidence type="ECO:0000256" key="6">
    <source>
        <dbReference type="ARBA" id="ARBA00022723"/>
    </source>
</evidence>
<keyword evidence="10" id="KW-0456">Lyase</keyword>
<dbReference type="FunFam" id="3.40.50.970:FF:000024">
    <property type="entry name" value="Pyruvate decarboxylase isozyme"/>
    <property type="match status" value="1"/>
</dbReference>
<evidence type="ECO:0000256" key="9">
    <source>
        <dbReference type="ARBA" id="ARBA00023052"/>
    </source>
</evidence>
<comment type="cofactor">
    <cofactor evidence="1">
        <name>a metal cation</name>
        <dbReference type="ChEBI" id="CHEBI:25213"/>
    </cofactor>
</comment>
<dbReference type="GO" id="GO:0004737">
    <property type="term" value="F:pyruvate decarboxylase activity"/>
    <property type="evidence" value="ECO:0007669"/>
    <property type="project" value="TreeGrafter"/>
</dbReference>
<feature type="binding site" evidence="11">
    <location>
        <position position="480"/>
    </location>
    <ligand>
        <name>Mg(2+)</name>
        <dbReference type="ChEBI" id="CHEBI:18420"/>
    </ligand>
</feature>
<comment type="cofactor">
    <cofactor evidence="11">
        <name>Mg(2+)</name>
        <dbReference type="ChEBI" id="CHEBI:18420"/>
    </cofactor>
    <text evidence="11">Binds 1 Mg(2+) per subunit.</text>
</comment>
<evidence type="ECO:0000256" key="8">
    <source>
        <dbReference type="ARBA" id="ARBA00022842"/>
    </source>
</evidence>
<dbReference type="PANTHER" id="PTHR43452:SF30">
    <property type="entry name" value="PYRUVATE DECARBOXYLASE ISOZYME 1-RELATED"/>
    <property type="match status" value="1"/>
</dbReference>
<evidence type="ECO:0000313" key="17">
    <source>
        <dbReference type="Proteomes" id="UP000007392"/>
    </source>
</evidence>
<evidence type="ECO:0000256" key="4">
    <source>
        <dbReference type="ARBA" id="ARBA00007812"/>
    </source>
</evidence>
<comment type="cofactor">
    <cofactor evidence="2">
        <name>thiamine diphosphate</name>
        <dbReference type="ChEBI" id="CHEBI:58937"/>
    </cofactor>
</comment>
<accession>I0BMS9</accession>
<dbReference type="GO" id="GO:0000949">
    <property type="term" value="P:aromatic amino acid family catabolic process to alcohol via Ehrlich pathway"/>
    <property type="evidence" value="ECO:0007669"/>
    <property type="project" value="TreeGrafter"/>
</dbReference>
<reference evidence="16 17" key="1">
    <citation type="submission" date="2013-06" db="EMBL/GenBank/DDBJ databases">
        <title>Complete genome sequence of Paenibacillus mucilaginosus K02.</title>
        <authorList>
            <person name="Xiao B."/>
            <person name="Sun L."/>
            <person name="Xiao L."/>
            <person name="Lian B."/>
        </authorList>
    </citation>
    <scope>NUCLEOTIDE SEQUENCE [LARGE SCALE GENOMIC DNA]</scope>
    <source>
        <strain evidence="16 17">K02</strain>
    </source>
</reference>
<dbReference type="OrthoDB" id="4494979at2"/>
<dbReference type="InterPro" id="IPR012110">
    <property type="entry name" value="PDC/IPDC-like"/>
</dbReference>
<dbReference type="Gene3D" id="3.40.50.970">
    <property type="match status" value="2"/>
</dbReference>
<dbReference type="PROSITE" id="PS00187">
    <property type="entry name" value="TPP_ENZYMES"/>
    <property type="match status" value="1"/>
</dbReference>
<protein>
    <recommendedName>
        <fullName evidence="5">Alpha-keto-acid decarboxylase</fullName>
    </recommendedName>
</protein>
<evidence type="ECO:0000256" key="3">
    <source>
        <dbReference type="ARBA" id="ARBA00002938"/>
    </source>
</evidence>
<evidence type="ECO:0000256" key="2">
    <source>
        <dbReference type="ARBA" id="ARBA00001964"/>
    </source>
</evidence>
<dbReference type="FunFam" id="3.40.50.970:FF:000019">
    <property type="entry name" value="Pyruvate decarboxylase isozyme"/>
    <property type="match status" value="1"/>
</dbReference>
<dbReference type="CDD" id="cd02005">
    <property type="entry name" value="TPP_PDC_IPDC"/>
    <property type="match status" value="1"/>
</dbReference>
<organism evidence="16 17">
    <name type="scientific">Paenibacillus mucilaginosus K02</name>
    <dbReference type="NCBI Taxonomy" id="997761"/>
    <lineage>
        <taxon>Bacteria</taxon>
        <taxon>Bacillati</taxon>
        <taxon>Bacillota</taxon>
        <taxon>Bacilli</taxon>
        <taxon>Bacillales</taxon>
        <taxon>Paenibacillaceae</taxon>
        <taxon>Paenibacillus</taxon>
    </lineage>
</organism>
<sequence length="575" mass="62344">MSAKTDKDRSSAGRAEEAAVSLGRFLFDRLKREGVTEIFGVPGDYNFTLLDELERCEGMRFIGGRNELNAGYAADSYARLRGLGALITTFGVGEMSAANAVAGAYSESVPLVHIVGTPKSAAQRERRLMHHSLLDGDYEVFRRAYGEITAYTAVLTPENAAAEIPKAIRTAKEKKKPVYLAVAIDLVDRPVVVQAHGEPEPKLQRRTDPAVLEAASAHAKRLLGAAGRAVILSDLPVQRFGLGEPVQRLAEALNVPAASTMLGKGSFDEGHPNYIGVYGGEFGSEDVRSIVEEAGCLIAVGLVRSDGNLANFTAKLDTAQLIEIQPDSVRIGEALYPGIRAEEMLRALEESGFRGGELPRVRHPYDEPAGGPGDAVTAKTYLPRFQRMLKEGDVVVVETGTLAYGMSEVRLPKGAAYIHQGAWQSIGYALPAAFGAAVADPQRRIVLFTGDGALQLTVQEISSMLACGGRLILFVLNNRGYTIEKYLNVRTERQPYNDIPEWSYTRLAEAFGGEAYTARVRTNGELDAAMAEAEAQCGRRLCLIELVPEDPMDAPPFLKRKRSYLEAQEALRAKG</sequence>
<keyword evidence="8 11" id="KW-0460">Magnesium</keyword>
<evidence type="ECO:0000259" key="14">
    <source>
        <dbReference type="Pfam" id="PF02775"/>
    </source>
</evidence>
<keyword evidence="9 12" id="KW-0786">Thiamine pyrophosphate</keyword>
<dbReference type="InterPro" id="IPR011766">
    <property type="entry name" value="TPP_enzyme_TPP-bd"/>
</dbReference>
<dbReference type="Pfam" id="PF02776">
    <property type="entry name" value="TPP_enzyme_N"/>
    <property type="match status" value="1"/>
</dbReference>
<dbReference type="InterPro" id="IPR029061">
    <property type="entry name" value="THDP-binding"/>
</dbReference>
<dbReference type="Pfam" id="PF02775">
    <property type="entry name" value="TPP_enzyme_C"/>
    <property type="match status" value="1"/>
</dbReference>
<evidence type="ECO:0000259" key="13">
    <source>
        <dbReference type="Pfam" id="PF00205"/>
    </source>
</evidence>
<dbReference type="AlphaFoldDB" id="I0BMS9"/>
<dbReference type="PANTHER" id="PTHR43452">
    <property type="entry name" value="PYRUVATE DECARBOXYLASE"/>
    <property type="match status" value="1"/>
</dbReference>
<feature type="domain" description="Thiamine pyrophosphate enzyme central" evidence="13">
    <location>
        <begin position="218"/>
        <end position="334"/>
    </location>
</feature>
<dbReference type="EMBL" id="CP003422">
    <property type="protein sequence ID" value="AFH63676.2"/>
    <property type="molecule type" value="Genomic_DNA"/>
</dbReference>
<evidence type="ECO:0000256" key="11">
    <source>
        <dbReference type="PIRSR" id="PIRSR036565-2"/>
    </source>
</evidence>
<comment type="similarity">
    <text evidence="4 12">Belongs to the TPP enzyme family.</text>
</comment>
<dbReference type="RefSeq" id="WP_016362785.1">
    <property type="nucleotide sequence ID" value="NC_017672.3"/>
</dbReference>
<dbReference type="SUPFAM" id="SSF52467">
    <property type="entry name" value="DHS-like NAD/FAD-binding domain"/>
    <property type="match status" value="1"/>
</dbReference>
<evidence type="ECO:0000256" key="1">
    <source>
        <dbReference type="ARBA" id="ARBA00001920"/>
    </source>
</evidence>
<dbReference type="Pfam" id="PF00205">
    <property type="entry name" value="TPP_enzyme_M"/>
    <property type="match status" value="1"/>
</dbReference>
<dbReference type="Gene3D" id="3.40.50.1220">
    <property type="entry name" value="TPP-binding domain"/>
    <property type="match status" value="1"/>
</dbReference>